<keyword evidence="5 8" id="KW-0812">Transmembrane</keyword>
<dbReference type="STRING" id="1128398.Curi_c11450"/>
<evidence type="ECO:0000256" key="1">
    <source>
        <dbReference type="ARBA" id="ARBA00004651"/>
    </source>
</evidence>
<feature type="transmembrane region" description="Helical" evidence="8">
    <location>
        <begin position="150"/>
        <end position="180"/>
    </location>
</feature>
<dbReference type="KEGG" id="cad:Curi_c11450"/>
<evidence type="ECO:0000259" key="9">
    <source>
        <dbReference type="PROSITE" id="PS50928"/>
    </source>
</evidence>
<evidence type="ECO:0000256" key="7">
    <source>
        <dbReference type="ARBA" id="ARBA00023136"/>
    </source>
</evidence>
<dbReference type="EMBL" id="CP003326">
    <property type="protein sequence ID" value="AFS78159.1"/>
    <property type="molecule type" value="Genomic_DNA"/>
</dbReference>
<dbReference type="OrthoDB" id="9793490at2"/>
<feature type="domain" description="ABC transmembrane type-1" evidence="9">
    <location>
        <begin position="17"/>
        <end position="215"/>
    </location>
</feature>
<keyword evidence="7 8" id="KW-0472">Membrane</keyword>
<dbReference type="HOGENOM" id="CLU_077375_0_1_9"/>
<evidence type="ECO:0000256" key="6">
    <source>
        <dbReference type="ARBA" id="ARBA00022989"/>
    </source>
</evidence>
<dbReference type="PATRIC" id="fig|1128398.3.peg.1154"/>
<evidence type="ECO:0000256" key="5">
    <source>
        <dbReference type="ARBA" id="ARBA00022692"/>
    </source>
</evidence>
<keyword evidence="3 8" id="KW-0813">Transport</keyword>
<name>K0AY47_GOTA9</name>
<keyword evidence="6 8" id="KW-1133">Transmembrane helix</keyword>
<gene>
    <name evidence="10" type="primary">metI2</name>
    <name evidence="10" type="ordered locus">Curi_c11450</name>
</gene>
<evidence type="ECO:0000256" key="2">
    <source>
        <dbReference type="ARBA" id="ARBA00007069"/>
    </source>
</evidence>
<dbReference type="PANTHER" id="PTHR30450">
    <property type="entry name" value="ABC TRANSPORTER PERMEASE"/>
    <property type="match status" value="1"/>
</dbReference>
<evidence type="ECO:0000313" key="10">
    <source>
        <dbReference type="EMBL" id="AFS78159.1"/>
    </source>
</evidence>
<dbReference type="InterPro" id="IPR051322">
    <property type="entry name" value="AA_ABC_Transporter_Permease"/>
</dbReference>
<dbReference type="GO" id="GO:0005886">
    <property type="term" value="C:plasma membrane"/>
    <property type="evidence" value="ECO:0007669"/>
    <property type="project" value="UniProtKB-SubCell"/>
</dbReference>
<dbReference type="CDD" id="cd06261">
    <property type="entry name" value="TM_PBP2"/>
    <property type="match status" value="1"/>
</dbReference>
<reference evidence="10 11" key="1">
    <citation type="journal article" date="2012" name="PLoS ONE">
        <title>The purine-utilizing bacterium Clostridium acidurici 9a: a genome-guided metabolic reconsideration.</title>
        <authorList>
            <person name="Hartwich K."/>
            <person name="Poehlein A."/>
            <person name="Daniel R."/>
        </authorList>
    </citation>
    <scope>NUCLEOTIDE SEQUENCE [LARGE SCALE GENOMIC DNA]</scope>
    <source>
        <strain evidence="11">ATCC 7906 / DSM 604 / BCRC 14475 / CIP 104303 / KCTC 5404 / NCIMB 10678 / 9a</strain>
    </source>
</reference>
<feature type="transmembrane region" description="Helical" evidence="8">
    <location>
        <begin position="62"/>
        <end position="82"/>
    </location>
</feature>
<dbReference type="Gene3D" id="1.10.3720.10">
    <property type="entry name" value="MetI-like"/>
    <property type="match status" value="1"/>
</dbReference>
<comment type="similarity">
    <text evidence="2">Belongs to the binding-protein-dependent transport system permease family. CysTW subfamily.</text>
</comment>
<dbReference type="InterPro" id="IPR000515">
    <property type="entry name" value="MetI-like"/>
</dbReference>
<dbReference type="Pfam" id="PF00528">
    <property type="entry name" value="BPD_transp_1"/>
    <property type="match status" value="1"/>
</dbReference>
<keyword evidence="11" id="KW-1185">Reference proteome</keyword>
<dbReference type="FunFam" id="1.10.3720.10:FF:000002">
    <property type="entry name" value="D-methionine ABC transporter permease MetI"/>
    <property type="match status" value="1"/>
</dbReference>
<keyword evidence="4" id="KW-1003">Cell membrane</keyword>
<feature type="transmembrane region" description="Helical" evidence="8">
    <location>
        <begin position="192"/>
        <end position="215"/>
    </location>
</feature>
<organism evidence="10 11">
    <name type="scientific">Gottschalkia acidurici (strain ATCC 7906 / DSM 604 / BCRC 14475 / CIP 104303 / KCTC 5404 / NCIMB 10678 / 9a)</name>
    <name type="common">Clostridium acidurici</name>
    <dbReference type="NCBI Taxonomy" id="1128398"/>
    <lineage>
        <taxon>Bacteria</taxon>
        <taxon>Bacillati</taxon>
        <taxon>Bacillota</taxon>
        <taxon>Tissierellia</taxon>
        <taxon>Tissierellales</taxon>
        <taxon>Gottschalkiaceae</taxon>
        <taxon>Gottschalkia</taxon>
    </lineage>
</organism>
<proteinExistence type="inferred from homology"/>
<evidence type="ECO:0000256" key="3">
    <source>
        <dbReference type="ARBA" id="ARBA00022448"/>
    </source>
</evidence>
<sequence length="219" mass="23387">MNSDSIELLSKIVIPELGKTLYMVILSTILSIFFGFIMAIILTVTDKEGLKPNKGIYQVLDTIINVVRSFPFIILVVAIIPLTRKIVGTSIGENAAIVPLVIAGSPFIARLIEGSLKEVDKGLIEAARSFGASNMQIVFKIMIKEAVPSIISGVTLAIVSILGCTAMAGAVGAGGLGAIALTYGYQSFNDTIMYGTVIVLIIIVQIIQTLGSLLYRRLR</sequence>
<dbReference type="GO" id="GO:0048473">
    <property type="term" value="P:D-methionine transmembrane transport"/>
    <property type="evidence" value="ECO:0007669"/>
    <property type="project" value="TreeGrafter"/>
</dbReference>
<dbReference type="PANTHER" id="PTHR30450:SF1">
    <property type="entry name" value="D-METHIONINE TRANSPORT SYSTEM PERMEASE PROTEIN METI-RELATED"/>
    <property type="match status" value="1"/>
</dbReference>
<evidence type="ECO:0000313" key="11">
    <source>
        <dbReference type="Proteomes" id="UP000006094"/>
    </source>
</evidence>
<comment type="subcellular location">
    <subcellularLocation>
        <location evidence="1 8">Cell membrane</location>
        <topology evidence="1 8">Multi-pass membrane protein</topology>
    </subcellularLocation>
</comment>
<dbReference type="Proteomes" id="UP000006094">
    <property type="component" value="Chromosome"/>
</dbReference>
<evidence type="ECO:0000256" key="4">
    <source>
        <dbReference type="ARBA" id="ARBA00022475"/>
    </source>
</evidence>
<protein>
    <submittedName>
        <fullName evidence="10">D-methionine ABC transporter permease protein MetI</fullName>
    </submittedName>
</protein>
<accession>K0AY47</accession>
<feature type="transmembrane region" description="Helical" evidence="8">
    <location>
        <begin position="21"/>
        <end position="42"/>
    </location>
</feature>
<dbReference type="PROSITE" id="PS50928">
    <property type="entry name" value="ABC_TM1"/>
    <property type="match status" value="1"/>
</dbReference>
<dbReference type="RefSeq" id="WP_014967296.1">
    <property type="nucleotide sequence ID" value="NC_018664.1"/>
</dbReference>
<dbReference type="InterPro" id="IPR035906">
    <property type="entry name" value="MetI-like_sf"/>
</dbReference>
<evidence type="ECO:0000256" key="8">
    <source>
        <dbReference type="RuleBase" id="RU363032"/>
    </source>
</evidence>
<dbReference type="SUPFAM" id="SSF161098">
    <property type="entry name" value="MetI-like"/>
    <property type="match status" value="1"/>
</dbReference>
<dbReference type="AlphaFoldDB" id="K0AY47"/>
<dbReference type="eggNOG" id="COG2011">
    <property type="taxonomic scope" value="Bacteria"/>
</dbReference>